<dbReference type="Proteomes" id="UP000193920">
    <property type="component" value="Unassembled WGS sequence"/>
</dbReference>
<comment type="caution">
    <text evidence="6">The sequence shown here is derived from an EMBL/GenBank/DDBJ whole genome shotgun (WGS) entry which is preliminary data.</text>
</comment>
<protein>
    <recommendedName>
        <fullName evidence="5">CBM10 domain-containing protein</fullName>
    </recommendedName>
</protein>
<reference evidence="6 7" key="1">
    <citation type="submission" date="2016-08" db="EMBL/GenBank/DDBJ databases">
        <title>A Parts List for Fungal Cellulosomes Revealed by Comparative Genomics.</title>
        <authorList>
            <consortium name="DOE Joint Genome Institute"/>
            <person name="Haitjema C.H."/>
            <person name="Gilmore S.P."/>
            <person name="Henske J.K."/>
            <person name="Solomon K.V."/>
            <person name="De Groot R."/>
            <person name="Kuo A."/>
            <person name="Mondo S.J."/>
            <person name="Salamov A.A."/>
            <person name="Labutti K."/>
            <person name="Zhao Z."/>
            <person name="Chiniquy J."/>
            <person name="Barry K."/>
            <person name="Brewer H.M."/>
            <person name="Purvine S.O."/>
            <person name="Wright A.T."/>
            <person name="Boxma B."/>
            <person name="Van Alen T."/>
            <person name="Hackstein J.H."/>
            <person name="Baker S.E."/>
            <person name="Grigoriev I.V."/>
            <person name="O'Malley M.A."/>
        </authorList>
    </citation>
    <scope>NUCLEOTIDE SEQUENCE [LARGE SCALE GENOMIC DNA]</scope>
    <source>
        <strain evidence="6 7">G1</strain>
    </source>
</reference>
<evidence type="ECO:0000256" key="2">
    <source>
        <dbReference type="ARBA" id="ARBA00022737"/>
    </source>
</evidence>
<dbReference type="Pfam" id="PF02013">
    <property type="entry name" value="CBM_10"/>
    <property type="match status" value="1"/>
</dbReference>
<feature type="signal peptide" evidence="4">
    <location>
        <begin position="1"/>
        <end position="21"/>
    </location>
</feature>
<accession>A0A1Y2ACL5</accession>
<evidence type="ECO:0000259" key="5">
    <source>
        <dbReference type="PROSITE" id="PS51763"/>
    </source>
</evidence>
<dbReference type="Gene3D" id="3.90.1220.10">
    <property type="entry name" value="Cellulose docking domain, dockering"/>
    <property type="match status" value="1"/>
</dbReference>
<dbReference type="AlphaFoldDB" id="A0A1Y2ACL5"/>
<feature type="chain" id="PRO_5012801953" description="CBM10 domain-containing protein" evidence="4">
    <location>
        <begin position="22"/>
        <end position="189"/>
    </location>
</feature>
<keyword evidence="1 4" id="KW-0732">Signal</keyword>
<proteinExistence type="predicted"/>
<gene>
    <name evidence="6" type="ORF">LY90DRAFT_707952</name>
</gene>
<dbReference type="PROSITE" id="PS51763">
    <property type="entry name" value="CBM10"/>
    <property type="match status" value="1"/>
</dbReference>
<dbReference type="InterPro" id="IPR002883">
    <property type="entry name" value="CBM10/Dockerin_dom"/>
</dbReference>
<dbReference type="EMBL" id="MCOG01000296">
    <property type="protein sequence ID" value="ORY20214.1"/>
    <property type="molecule type" value="Genomic_DNA"/>
</dbReference>
<feature type="domain" description="CBM10" evidence="5">
    <location>
        <begin position="139"/>
        <end position="179"/>
    </location>
</feature>
<keyword evidence="3" id="KW-0378">Hydrolase</keyword>
<dbReference type="InterPro" id="IPR009034">
    <property type="entry name" value="Dockerin_dom_fun_sf"/>
</dbReference>
<dbReference type="GO" id="GO:0016787">
    <property type="term" value="F:hydrolase activity"/>
    <property type="evidence" value="ECO:0007669"/>
    <property type="project" value="UniProtKB-KW"/>
</dbReference>
<evidence type="ECO:0000313" key="6">
    <source>
        <dbReference type="EMBL" id="ORY20214.1"/>
    </source>
</evidence>
<evidence type="ECO:0000256" key="1">
    <source>
        <dbReference type="ARBA" id="ARBA00022729"/>
    </source>
</evidence>
<dbReference type="SUPFAM" id="SSF64571">
    <property type="entry name" value="Cellulose docking domain, dockering"/>
    <property type="match status" value="1"/>
</dbReference>
<keyword evidence="7" id="KW-1185">Reference proteome</keyword>
<sequence length="189" mass="22447">MKSKCFSFLFNVLVIFTLCIAQQIDYKSYEGPYNIIIKNNYMRQNDDAVEFMKDQVNFMVNSYKTSFKYITSLEEFGKEHESEGEAMYIYKVIEIGKDIWFKAYLNDYLAEIIKNDKFVLSCEPDKHFDVSRKKNTQYKCRSEVKGYPCCPPEITEIYMVDTDGDWGFDEKTNNWCGFTPYFETTLTYM</sequence>
<keyword evidence="2" id="KW-0677">Repeat</keyword>
<evidence type="ECO:0000256" key="3">
    <source>
        <dbReference type="ARBA" id="ARBA00022801"/>
    </source>
</evidence>
<organism evidence="6 7">
    <name type="scientific">Neocallimastix californiae</name>
    <dbReference type="NCBI Taxonomy" id="1754190"/>
    <lineage>
        <taxon>Eukaryota</taxon>
        <taxon>Fungi</taxon>
        <taxon>Fungi incertae sedis</taxon>
        <taxon>Chytridiomycota</taxon>
        <taxon>Chytridiomycota incertae sedis</taxon>
        <taxon>Neocallimastigomycetes</taxon>
        <taxon>Neocallimastigales</taxon>
        <taxon>Neocallimastigaceae</taxon>
        <taxon>Neocallimastix</taxon>
    </lineage>
</organism>
<evidence type="ECO:0000256" key="4">
    <source>
        <dbReference type="SAM" id="SignalP"/>
    </source>
</evidence>
<evidence type="ECO:0000313" key="7">
    <source>
        <dbReference type="Proteomes" id="UP000193920"/>
    </source>
</evidence>
<name>A0A1Y2ACL5_9FUNG</name>